<dbReference type="InterPro" id="IPR043502">
    <property type="entry name" value="DNA/RNA_pol_sf"/>
</dbReference>
<dbReference type="CDD" id="cd01650">
    <property type="entry name" value="RT_nLTR_like"/>
    <property type="match status" value="1"/>
</dbReference>
<reference evidence="2" key="5">
    <citation type="journal article" date="2021" name="G3 (Bethesda)">
        <title>Aegilops tauschii genome assembly Aet v5.0 features greater sequence contiguity and improved annotation.</title>
        <authorList>
            <person name="Wang L."/>
            <person name="Zhu T."/>
            <person name="Rodriguez J.C."/>
            <person name="Deal K.R."/>
            <person name="Dubcovsky J."/>
            <person name="McGuire P.E."/>
            <person name="Lux T."/>
            <person name="Spannagl M."/>
            <person name="Mayer K.F.X."/>
            <person name="Baldrich P."/>
            <person name="Meyers B.C."/>
            <person name="Huo N."/>
            <person name="Gu Y.Q."/>
            <person name="Zhou H."/>
            <person name="Devos K.M."/>
            <person name="Bennetzen J.L."/>
            <person name="Unver T."/>
            <person name="Budak H."/>
            <person name="Gulick P.J."/>
            <person name="Galiba G."/>
            <person name="Kalapos B."/>
            <person name="Nelson D.R."/>
            <person name="Li P."/>
            <person name="You F.M."/>
            <person name="Luo M.C."/>
            <person name="Dvorak J."/>
        </authorList>
    </citation>
    <scope>NUCLEOTIDE SEQUENCE [LARGE SCALE GENOMIC DNA]</scope>
    <source>
        <strain evidence="2">cv. AL8/78</strain>
    </source>
</reference>
<evidence type="ECO:0000313" key="3">
    <source>
        <dbReference type="Proteomes" id="UP000015105"/>
    </source>
</evidence>
<dbReference type="STRING" id="200361.A0A453I0N0"/>
<dbReference type="Pfam" id="PF13966">
    <property type="entry name" value="zf-RVT"/>
    <property type="match status" value="1"/>
</dbReference>
<proteinExistence type="predicted"/>
<reference evidence="3" key="1">
    <citation type="journal article" date="2014" name="Science">
        <title>Ancient hybridizations among the ancestral genomes of bread wheat.</title>
        <authorList>
            <consortium name="International Wheat Genome Sequencing Consortium,"/>
            <person name="Marcussen T."/>
            <person name="Sandve S.R."/>
            <person name="Heier L."/>
            <person name="Spannagl M."/>
            <person name="Pfeifer M."/>
            <person name="Jakobsen K.S."/>
            <person name="Wulff B.B."/>
            <person name="Steuernagel B."/>
            <person name="Mayer K.F."/>
            <person name="Olsen O.A."/>
        </authorList>
    </citation>
    <scope>NUCLEOTIDE SEQUENCE [LARGE SCALE GENOMIC DNA]</scope>
    <source>
        <strain evidence="3">cv. AL8/78</strain>
    </source>
</reference>
<reference evidence="3" key="2">
    <citation type="journal article" date="2017" name="Nat. Plants">
        <title>The Aegilops tauschii genome reveals multiple impacts of transposons.</title>
        <authorList>
            <person name="Zhao G."/>
            <person name="Zou C."/>
            <person name="Li K."/>
            <person name="Wang K."/>
            <person name="Li T."/>
            <person name="Gao L."/>
            <person name="Zhang X."/>
            <person name="Wang H."/>
            <person name="Yang Z."/>
            <person name="Liu X."/>
            <person name="Jiang W."/>
            <person name="Mao L."/>
            <person name="Kong X."/>
            <person name="Jiao Y."/>
            <person name="Jia J."/>
        </authorList>
    </citation>
    <scope>NUCLEOTIDE SEQUENCE [LARGE SCALE GENOMIC DNA]</scope>
    <source>
        <strain evidence="3">cv. AL8/78</strain>
    </source>
</reference>
<dbReference type="SUPFAM" id="SSF56672">
    <property type="entry name" value="DNA/RNA polymerases"/>
    <property type="match status" value="1"/>
</dbReference>
<organism evidence="2 3">
    <name type="scientific">Aegilops tauschii subsp. strangulata</name>
    <name type="common">Goatgrass</name>
    <dbReference type="NCBI Taxonomy" id="200361"/>
    <lineage>
        <taxon>Eukaryota</taxon>
        <taxon>Viridiplantae</taxon>
        <taxon>Streptophyta</taxon>
        <taxon>Embryophyta</taxon>
        <taxon>Tracheophyta</taxon>
        <taxon>Spermatophyta</taxon>
        <taxon>Magnoliopsida</taxon>
        <taxon>Liliopsida</taxon>
        <taxon>Poales</taxon>
        <taxon>Poaceae</taxon>
        <taxon>BOP clade</taxon>
        <taxon>Pooideae</taxon>
        <taxon>Triticodae</taxon>
        <taxon>Triticeae</taxon>
        <taxon>Triticinae</taxon>
        <taxon>Aegilops</taxon>
    </lineage>
</organism>
<evidence type="ECO:0000259" key="1">
    <source>
        <dbReference type="PROSITE" id="PS50878"/>
    </source>
</evidence>
<reference evidence="2" key="4">
    <citation type="submission" date="2019-03" db="UniProtKB">
        <authorList>
            <consortium name="EnsemblPlants"/>
        </authorList>
    </citation>
    <scope>IDENTIFICATION</scope>
</reference>
<reference evidence="2" key="3">
    <citation type="journal article" date="2017" name="Nature">
        <title>Genome sequence of the progenitor of the wheat D genome Aegilops tauschii.</title>
        <authorList>
            <person name="Luo M.C."/>
            <person name="Gu Y.Q."/>
            <person name="Puiu D."/>
            <person name="Wang H."/>
            <person name="Twardziok S.O."/>
            <person name="Deal K.R."/>
            <person name="Huo N."/>
            <person name="Zhu T."/>
            <person name="Wang L."/>
            <person name="Wang Y."/>
            <person name="McGuire P.E."/>
            <person name="Liu S."/>
            <person name="Long H."/>
            <person name="Ramasamy R.K."/>
            <person name="Rodriguez J.C."/>
            <person name="Van S.L."/>
            <person name="Yuan L."/>
            <person name="Wang Z."/>
            <person name="Xia Z."/>
            <person name="Xiao L."/>
            <person name="Anderson O.D."/>
            <person name="Ouyang S."/>
            <person name="Liang Y."/>
            <person name="Zimin A.V."/>
            <person name="Pertea G."/>
            <person name="Qi P."/>
            <person name="Bennetzen J.L."/>
            <person name="Dai X."/>
            <person name="Dawson M.W."/>
            <person name="Muller H.G."/>
            <person name="Kugler K."/>
            <person name="Rivarola-Duarte L."/>
            <person name="Spannagl M."/>
            <person name="Mayer K.F.X."/>
            <person name="Lu F.H."/>
            <person name="Bevan M.W."/>
            <person name="Leroy P."/>
            <person name="Li P."/>
            <person name="You F.M."/>
            <person name="Sun Q."/>
            <person name="Liu Z."/>
            <person name="Lyons E."/>
            <person name="Wicker T."/>
            <person name="Salzberg S.L."/>
            <person name="Devos K.M."/>
            <person name="Dvorak J."/>
        </authorList>
    </citation>
    <scope>NUCLEOTIDE SEQUENCE [LARGE SCALE GENOMIC DNA]</scope>
    <source>
        <strain evidence="2">cv. AL8/78</strain>
    </source>
</reference>
<dbReference type="AlphaFoldDB" id="A0A453I0N0"/>
<dbReference type="EnsemblPlants" id="AET4Gv20385800.22">
    <property type="protein sequence ID" value="AET4Gv20385800.22"/>
    <property type="gene ID" value="AET4Gv20385800"/>
</dbReference>
<dbReference type="InterPro" id="IPR026960">
    <property type="entry name" value="RVT-Znf"/>
</dbReference>
<accession>A0A453I0N0</accession>
<dbReference type="Gramene" id="AET4Gv20385800.22">
    <property type="protein sequence ID" value="AET4Gv20385800.22"/>
    <property type="gene ID" value="AET4Gv20385800"/>
</dbReference>
<dbReference type="PANTHER" id="PTHR33116:SF78">
    <property type="entry name" value="OS12G0587133 PROTEIN"/>
    <property type="match status" value="1"/>
</dbReference>
<keyword evidence="3" id="KW-1185">Reference proteome</keyword>
<name>A0A453I0N0_AEGTS</name>
<dbReference type="PANTHER" id="PTHR33116">
    <property type="entry name" value="REVERSE TRANSCRIPTASE ZINC-BINDING DOMAIN-CONTAINING PROTEIN-RELATED-RELATED"/>
    <property type="match status" value="1"/>
</dbReference>
<dbReference type="Pfam" id="PF00078">
    <property type="entry name" value="RVT_1"/>
    <property type="match status" value="1"/>
</dbReference>
<sequence>SLPTGKAPGPDGFTSEFLRACWDIIKQDICDAFDKLYTLNGRGFQKLNEALLTLLPKRPDAASLSDYRPISLIHLISKLFAKVLALRLAPRLSSMISTNQSAFIAGRCIHHNFLLVQQTTRLLHNLKTPRMLLKLDIARAFDSVSWPFLLQVLQHLDFGHRWRDWISILLSTASTRVMTNGHPGPPIDHACGLRQGDPISPMLFTIVIDVLNSLLLQAVDTGLLQRLTTRHVASSISLYADDVVIFCHPDSHDIATVHELLRVFGVASGLRTNFDKCSATPIQCSDDHIDTIRAEMQCPIKHFPIQYLGLPFSIRKPPTSSLLPVVHKLEKKLSTWRASLLSKGDRLALVRHVLCVIPTHFLIAIAFNKSILKRVNRIIRSFLSAGNKDATGGKCLVNWQKVCRPISLGGLGIRDLYRAGIALRTRWLWLQRTDPSRPWSRLHIPHEVDVTAIFRASTTWRIGNGASCKFWSDHWIDGRSVAEIAPLVHSLVPRRQRKSRTVSEAMHLRSWVQDIRGALGPAALLQYVDLWRQIRHVELSATPDTLAWRWMASGLYSASSCYQALFYGSCGDDHWKLTWKPWAPLRIKFFMWLAMQERCWTMDRLLRHGLSDDNMCALCDQEPETMQHLLAGCSFSRQIWHEILAWARAPTSLPDGNTPFQAW</sequence>
<dbReference type="InterPro" id="IPR000477">
    <property type="entry name" value="RT_dom"/>
</dbReference>
<feature type="domain" description="Reverse transcriptase" evidence="1">
    <location>
        <begin position="36"/>
        <end position="312"/>
    </location>
</feature>
<evidence type="ECO:0000313" key="2">
    <source>
        <dbReference type="EnsemblPlants" id="AET4Gv20385800.22"/>
    </source>
</evidence>
<dbReference type="PROSITE" id="PS50878">
    <property type="entry name" value="RT_POL"/>
    <property type="match status" value="1"/>
</dbReference>
<dbReference type="Proteomes" id="UP000015105">
    <property type="component" value="Chromosome 4D"/>
</dbReference>
<protein>
    <recommendedName>
        <fullName evidence="1">Reverse transcriptase domain-containing protein</fullName>
    </recommendedName>
</protein>